<dbReference type="STRING" id="897.B2D07_04370"/>
<gene>
    <name evidence="1" type="ORF">dsmv_0173</name>
</gene>
<evidence type="ECO:0000313" key="1">
    <source>
        <dbReference type="EMBL" id="EPR38763.1"/>
    </source>
</evidence>
<reference evidence="1 2" key="1">
    <citation type="journal article" date="2013" name="Genome Announc.">
        <title>Draft genome sequences for three mercury-methylating, sulfate-reducing bacteria.</title>
        <authorList>
            <person name="Brown S.D."/>
            <person name="Hurt R.A.Jr."/>
            <person name="Gilmour C.C."/>
            <person name="Elias D.A."/>
        </authorList>
    </citation>
    <scope>NUCLEOTIDE SEQUENCE [LARGE SCALE GENOMIC DNA]</scope>
    <source>
        <strain evidence="1 2">DSM 2059</strain>
    </source>
</reference>
<dbReference type="EMBL" id="ATHJ01000094">
    <property type="protein sequence ID" value="EPR38763.1"/>
    <property type="molecule type" value="Genomic_DNA"/>
</dbReference>
<organism evidence="1 2">
    <name type="scientific">Desulfococcus multivorans DSM 2059</name>
    <dbReference type="NCBI Taxonomy" id="1121405"/>
    <lineage>
        <taxon>Bacteria</taxon>
        <taxon>Pseudomonadati</taxon>
        <taxon>Thermodesulfobacteriota</taxon>
        <taxon>Desulfobacteria</taxon>
        <taxon>Desulfobacterales</taxon>
        <taxon>Desulfococcaceae</taxon>
        <taxon>Desulfococcus</taxon>
    </lineage>
</organism>
<dbReference type="RefSeq" id="WP_020876835.1">
    <property type="nucleotide sequence ID" value="NZ_ATHJ01000094.1"/>
</dbReference>
<accession>S7V2D3</accession>
<protein>
    <submittedName>
        <fullName evidence="1">Uncharacterized protein</fullName>
    </submittedName>
</protein>
<sequence>MNRHLQETLLKIAEDFKSDIVEGSRFYIEVDIGKWASRLGYDDIYEQYGQSHVIVPIKRPQPGMKVRIDGRTFVNYAQFESGIAAPAYIARETDLPYRTYIPNDSMIRNFT</sequence>
<evidence type="ECO:0000313" key="2">
    <source>
        <dbReference type="Proteomes" id="UP000014977"/>
    </source>
</evidence>
<name>S7V2D3_DESML</name>
<dbReference type="Proteomes" id="UP000014977">
    <property type="component" value="Unassembled WGS sequence"/>
</dbReference>
<dbReference type="OrthoDB" id="5422141at2"/>
<dbReference type="AlphaFoldDB" id="S7V2D3"/>
<keyword evidence="2" id="KW-1185">Reference proteome</keyword>
<dbReference type="eggNOG" id="ENOG5033E7W">
    <property type="taxonomic scope" value="Bacteria"/>
</dbReference>
<comment type="caution">
    <text evidence="1">The sequence shown here is derived from an EMBL/GenBank/DDBJ whole genome shotgun (WGS) entry which is preliminary data.</text>
</comment>
<proteinExistence type="predicted"/>